<feature type="transmembrane region" description="Helical" evidence="1">
    <location>
        <begin position="87"/>
        <end position="107"/>
    </location>
</feature>
<gene>
    <name evidence="3" type="ORF">S01H1_20806</name>
</gene>
<feature type="transmembrane region" description="Helical" evidence="1">
    <location>
        <begin position="53"/>
        <end position="72"/>
    </location>
</feature>
<feature type="transmembrane region" description="Helical" evidence="1">
    <location>
        <begin position="143"/>
        <end position="160"/>
    </location>
</feature>
<evidence type="ECO:0000259" key="2">
    <source>
        <dbReference type="Pfam" id="PF00892"/>
    </source>
</evidence>
<keyword evidence="1" id="KW-0812">Transmembrane</keyword>
<feature type="transmembrane region" description="Helical" evidence="1">
    <location>
        <begin position="22"/>
        <end position="41"/>
    </location>
</feature>
<accession>X0TRW2</accession>
<dbReference type="PANTHER" id="PTHR12715:SF4">
    <property type="entry name" value="EAMA DOMAIN-CONTAINING PROTEIN"/>
    <property type="match status" value="1"/>
</dbReference>
<dbReference type="InterPro" id="IPR052756">
    <property type="entry name" value="Alkyne_AA_exporter"/>
</dbReference>
<dbReference type="PANTHER" id="PTHR12715">
    <property type="entry name" value="TRANSPORTER, DRUG/METABOLITE EXPORTER FAMILY"/>
    <property type="match status" value="1"/>
</dbReference>
<protein>
    <recommendedName>
        <fullName evidence="2">EamA domain-containing protein</fullName>
    </recommendedName>
</protein>
<dbReference type="InterPro" id="IPR000620">
    <property type="entry name" value="EamA_dom"/>
</dbReference>
<reference evidence="3" key="1">
    <citation type="journal article" date="2014" name="Front. Microbiol.">
        <title>High frequency of phylogenetically diverse reductive dehalogenase-homologous genes in deep subseafloor sedimentary metagenomes.</title>
        <authorList>
            <person name="Kawai M."/>
            <person name="Futagami T."/>
            <person name="Toyoda A."/>
            <person name="Takaki Y."/>
            <person name="Nishi S."/>
            <person name="Hori S."/>
            <person name="Arai W."/>
            <person name="Tsubouchi T."/>
            <person name="Morono Y."/>
            <person name="Uchiyama I."/>
            <person name="Ito T."/>
            <person name="Fujiyama A."/>
            <person name="Inagaki F."/>
            <person name="Takami H."/>
        </authorList>
    </citation>
    <scope>NUCLEOTIDE SEQUENCE</scope>
    <source>
        <strain evidence="3">Expedition CK06-06</strain>
    </source>
</reference>
<dbReference type="EMBL" id="BARS01011439">
    <property type="protein sequence ID" value="GAF89936.1"/>
    <property type="molecule type" value="Genomic_DNA"/>
</dbReference>
<proteinExistence type="predicted"/>
<feature type="domain" description="EamA" evidence="2">
    <location>
        <begin position="25"/>
        <end position="159"/>
    </location>
</feature>
<dbReference type="GO" id="GO:0016020">
    <property type="term" value="C:membrane"/>
    <property type="evidence" value="ECO:0007669"/>
    <property type="project" value="InterPro"/>
</dbReference>
<evidence type="ECO:0000313" key="3">
    <source>
        <dbReference type="EMBL" id="GAF89936.1"/>
    </source>
</evidence>
<dbReference type="InterPro" id="IPR037185">
    <property type="entry name" value="EmrE-like"/>
</dbReference>
<organism evidence="3">
    <name type="scientific">marine sediment metagenome</name>
    <dbReference type="NCBI Taxonomy" id="412755"/>
    <lineage>
        <taxon>unclassified sequences</taxon>
        <taxon>metagenomes</taxon>
        <taxon>ecological metagenomes</taxon>
    </lineage>
</organism>
<keyword evidence="1" id="KW-1133">Transmembrane helix</keyword>
<name>X0TRW2_9ZZZZ</name>
<dbReference type="AlphaFoldDB" id="X0TRW2"/>
<keyword evidence="1" id="KW-0472">Membrane</keyword>
<sequence>ALVGVLIISALGTKEAAIEIKYIYAALAVLVAALMGAIYTIAGKKLLERYNGVSLTVYAMLLGSIGLIPFISKSLFDEVAKMPAETWIAVIFLGLFSTVIGYIIWYVALEMKTASEISIYLYAIPIISTIASYFWLGYQITEFFIFGGILVILGLIIVNTKKNNKKID</sequence>
<comment type="caution">
    <text evidence="3">The sequence shown here is derived from an EMBL/GenBank/DDBJ whole genome shotgun (WGS) entry which is preliminary data.</text>
</comment>
<dbReference type="Pfam" id="PF00892">
    <property type="entry name" value="EamA"/>
    <property type="match status" value="1"/>
</dbReference>
<dbReference type="SUPFAM" id="SSF103481">
    <property type="entry name" value="Multidrug resistance efflux transporter EmrE"/>
    <property type="match status" value="1"/>
</dbReference>
<feature type="non-terminal residue" evidence="3">
    <location>
        <position position="1"/>
    </location>
</feature>
<evidence type="ECO:0000256" key="1">
    <source>
        <dbReference type="SAM" id="Phobius"/>
    </source>
</evidence>
<feature type="transmembrane region" description="Helical" evidence="1">
    <location>
        <begin position="119"/>
        <end position="137"/>
    </location>
</feature>